<dbReference type="PANTHER" id="PTHR41786:SF1">
    <property type="entry name" value="6-HYDROXYMETHYLPTERIN DIPHOSPHOKINASE MPTE-LIKE DOMAIN-CONTAINING PROTEIN"/>
    <property type="match status" value="1"/>
</dbReference>
<evidence type="ECO:0000313" key="4">
    <source>
        <dbReference type="Proteomes" id="UP000250166"/>
    </source>
</evidence>
<dbReference type="Proteomes" id="UP000250166">
    <property type="component" value="Unassembled WGS sequence"/>
</dbReference>
<evidence type="ECO:0000313" key="3">
    <source>
        <dbReference type="EMBL" id="SQB97512.1"/>
    </source>
</evidence>
<protein>
    <submittedName>
        <fullName evidence="3">Putative motility accessory factor</fullName>
    </submittedName>
</protein>
<dbReference type="InterPro" id="IPR002826">
    <property type="entry name" value="MptE-like"/>
</dbReference>
<dbReference type="AlphaFoldDB" id="A0A2X3B0G3"/>
<dbReference type="InterPro" id="IPR045376">
    <property type="entry name" value="Maf_N"/>
</dbReference>
<reference evidence="3 4" key="1">
    <citation type="submission" date="2018-06" db="EMBL/GenBank/DDBJ databases">
        <authorList>
            <consortium name="Pathogen Informatics"/>
            <person name="Doyle S."/>
        </authorList>
    </citation>
    <scope>NUCLEOTIDE SEQUENCE [LARGE SCALE GENOMIC DNA]</scope>
    <source>
        <strain evidence="3 4">NCTC13102</strain>
    </source>
</reference>
<feature type="domain" description="6-hydroxymethylpterin diphosphokinase MptE-like" evidence="1">
    <location>
        <begin position="267"/>
        <end position="430"/>
    </location>
</feature>
<feature type="domain" description="Glycosyltransferase Maf N-terminal" evidence="2">
    <location>
        <begin position="21"/>
        <end position="204"/>
    </location>
</feature>
<organism evidence="3 4">
    <name type="scientific">Helicobacter fennelliae</name>
    <dbReference type="NCBI Taxonomy" id="215"/>
    <lineage>
        <taxon>Bacteria</taxon>
        <taxon>Pseudomonadati</taxon>
        <taxon>Campylobacterota</taxon>
        <taxon>Epsilonproteobacteria</taxon>
        <taxon>Campylobacterales</taxon>
        <taxon>Helicobacteraceae</taxon>
        <taxon>Helicobacter</taxon>
    </lineage>
</organism>
<dbReference type="RefSeq" id="WP_112058243.1">
    <property type="nucleotide sequence ID" value="NZ_UAWL01000006.1"/>
</dbReference>
<dbReference type="PANTHER" id="PTHR41786">
    <property type="entry name" value="MOTILITY ACCESSORY FACTOR MAF"/>
    <property type="match status" value="1"/>
</dbReference>
<proteinExistence type="predicted"/>
<dbReference type="Pfam" id="PF01973">
    <property type="entry name" value="MptE-like"/>
    <property type="match status" value="1"/>
</dbReference>
<evidence type="ECO:0000259" key="2">
    <source>
        <dbReference type="Pfam" id="PF20157"/>
    </source>
</evidence>
<dbReference type="EMBL" id="UAWL01000006">
    <property type="protein sequence ID" value="SQB97512.1"/>
    <property type="molecule type" value="Genomic_DNA"/>
</dbReference>
<dbReference type="Pfam" id="PF20157">
    <property type="entry name" value="Maf_flag10_N"/>
    <property type="match status" value="1"/>
</dbReference>
<gene>
    <name evidence="3" type="ORF">NCTC13102_00244</name>
</gene>
<accession>A0A2X3B0G3</accession>
<name>A0A2X3B0G3_9HELI</name>
<sequence length="647" mass="74115">MLLELLKSHDTEAINKEISKRFIINMEFFHKTSPELFDALKNEPKEYNLIINTQGINIINLTNNELVYPLNNGKSTMLEVNEELSLSPLKNPKYTIHSNGIYLDKTDEQKLPITGEACNSFIDLLFQHNGIKEYFLSKDFLPCTTLFGLLGGMFLEFIRERGVFFHSLLIFEENLDMFRVSCYFVDYPKLFENVSQGACYLFVKDLINRFFIRNFFARQKITNNFLRLELKLYDSPKIDSALQVINEEYASNSRGWGSFEDELIGIENTLKNLPQKKKKNYFLANPKKIDMPICVVGNGASLDASLEFIKQNQDKMIIFSCGTAIKPLKNYGIEPDFQIEIERIEYLKEYLEPILHKTPLLCGNMVNPDALALSKEKYLFMRGGSASGYIFKSPYVMEFCAPFVGNAGFGLACQLSSEIIMCGLDCGYIKGKTKHASNSMYGKEEVAIPQNAIRVRGNFDSEVYSDSIFLLSAQMISQAIQTLKPKVALNLSDGIYIEHARPTKPSEFELKKNKKSKYIKQIKSYFTEDKKLIFTDIRDDFYLSEILQYKAQLQNLLQTPITTKKELFVWVDCVFDICAKKSAKSPYVGILFEGSMAHICQNLMLSALHLPSNDIQGFCQDAKNNIANALNKMILRYKMLISMRNFM</sequence>
<evidence type="ECO:0000259" key="1">
    <source>
        <dbReference type="Pfam" id="PF01973"/>
    </source>
</evidence>